<name>A0A4R2EJZ7_9BACT</name>
<dbReference type="Proteomes" id="UP000294830">
    <property type="component" value="Unassembled WGS sequence"/>
</dbReference>
<keyword evidence="3" id="KW-1185">Reference proteome</keyword>
<proteinExistence type="predicted"/>
<evidence type="ECO:0000313" key="2">
    <source>
        <dbReference type="EMBL" id="TCN68881.1"/>
    </source>
</evidence>
<evidence type="ECO:0000256" key="1">
    <source>
        <dbReference type="SAM" id="SignalP"/>
    </source>
</evidence>
<accession>A0A4R2EJZ7</accession>
<comment type="caution">
    <text evidence="2">The sequence shown here is derived from an EMBL/GenBank/DDBJ whole genome shotgun (WGS) entry which is preliminary data.</text>
</comment>
<dbReference type="AlphaFoldDB" id="A0A4R2EJZ7"/>
<organism evidence="2 3">
    <name type="scientific">Acetobacteroides hydrogenigenes</name>
    <dbReference type="NCBI Taxonomy" id="979970"/>
    <lineage>
        <taxon>Bacteria</taxon>
        <taxon>Pseudomonadati</taxon>
        <taxon>Bacteroidota</taxon>
        <taxon>Bacteroidia</taxon>
        <taxon>Bacteroidales</taxon>
        <taxon>Rikenellaceae</taxon>
        <taxon>Acetobacteroides</taxon>
    </lineage>
</organism>
<reference evidence="2 3" key="1">
    <citation type="submission" date="2019-03" db="EMBL/GenBank/DDBJ databases">
        <title>Genomic Encyclopedia of Archaeal and Bacterial Type Strains, Phase II (KMG-II): from individual species to whole genera.</title>
        <authorList>
            <person name="Goeker M."/>
        </authorList>
    </citation>
    <scope>NUCLEOTIDE SEQUENCE [LARGE SCALE GENOMIC DNA]</scope>
    <source>
        <strain evidence="2 3">RL-C</strain>
    </source>
</reference>
<evidence type="ECO:0000313" key="3">
    <source>
        <dbReference type="Proteomes" id="UP000294830"/>
    </source>
</evidence>
<gene>
    <name evidence="2" type="ORF">CLV25_10583</name>
</gene>
<keyword evidence="1" id="KW-0732">Signal</keyword>
<feature type="chain" id="PRO_5020234326" evidence="1">
    <location>
        <begin position="21"/>
        <end position="251"/>
    </location>
</feature>
<protein>
    <submittedName>
        <fullName evidence="2">Uncharacterized protein</fullName>
    </submittedName>
</protein>
<dbReference type="OrthoDB" id="9832807at2"/>
<sequence>MSKFLSFLRKCLLNSLVGYANDLNLILTAEENAELFASNAYKTYQGTFTRMELGYMQVRKNPYTDKVSEIAKMRGKSFQAIHMGIKSYLNSSIEAERNAAIILNALFTRYAAEFSNTSYSGATGMINSFIQDVKQQVYVDAMATLKLESKLQQLLAEEAEYEAVFLQSIMKNIEAEENEGASNIRNEFHADTRNLLVYIGIKASEEKTSKWAELYSTIAIHNAKFEKGEAVRQAALKKKREEKKNNQKPEA</sequence>
<feature type="signal peptide" evidence="1">
    <location>
        <begin position="1"/>
        <end position="20"/>
    </location>
</feature>
<dbReference type="InterPro" id="IPR046228">
    <property type="entry name" value="DUF6261"/>
</dbReference>
<dbReference type="RefSeq" id="WP_131838901.1">
    <property type="nucleotide sequence ID" value="NZ_SLWB01000005.1"/>
</dbReference>
<dbReference type="EMBL" id="SLWB01000005">
    <property type="protein sequence ID" value="TCN68881.1"/>
    <property type="molecule type" value="Genomic_DNA"/>
</dbReference>
<dbReference type="Pfam" id="PF19775">
    <property type="entry name" value="DUF6261"/>
    <property type="match status" value="1"/>
</dbReference>